<name>A0A834T272_9FABA</name>
<proteinExistence type="predicted"/>
<evidence type="ECO:0000313" key="2">
    <source>
        <dbReference type="EMBL" id="KAF7813808.1"/>
    </source>
</evidence>
<dbReference type="Proteomes" id="UP000634136">
    <property type="component" value="Unassembled WGS sequence"/>
</dbReference>
<evidence type="ECO:0000256" key="1">
    <source>
        <dbReference type="SAM" id="MobiDB-lite"/>
    </source>
</evidence>
<feature type="region of interest" description="Disordered" evidence="1">
    <location>
        <begin position="1"/>
        <end position="29"/>
    </location>
</feature>
<dbReference type="EMBL" id="JAAIUW010000010">
    <property type="protein sequence ID" value="KAF7813808.1"/>
    <property type="molecule type" value="Genomic_DNA"/>
</dbReference>
<accession>A0A834T272</accession>
<gene>
    <name evidence="2" type="ORF">G2W53_034784</name>
</gene>
<evidence type="ECO:0000313" key="3">
    <source>
        <dbReference type="Proteomes" id="UP000634136"/>
    </source>
</evidence>
<feature type="compositionally biased region" description="Basic and acidic residues" evidence="1">
    <location>
        <begin position="16"/>
        <end position="29"/>
    </location>
</feature>
<reference evidence="2" key="1">
    <citation type="submission" date="2020-09" db="EMBL/GenBank/DDBJ databases">
        <title>Genome-Enabled Discovery of Anthraquinone Biosynthesis in Senna tora.</title>
        <authorList>
            <person name="Kang S.-H."/>
            <person name="Pandey R.P."/>
            <person name="Lee C.-M."/>
            <person name="Sim J.-S."/>
            <person name="Jeong J.-T."/>
            <person name="Choi B.-S."/>
            <person name="Jung M."/>
            <person name="Ginzburg D."/>
            <person name="Zhao K."/>
            <person name="Won S.Y."/>
            <person name="Oh T.-J."/>
            <person name="Yu Y."/>
            <person name="Kim N.-H."/>
            <person name="Lee O.R."/>
            <person name="Lee T.-H."/>
            <person name="Bashyal P."/>
            <person name="Kim T.-S."/>
            <person name="Lee W.-H."/>
            <person name="Kawkins C."/>
            <person name="Kim C.-K."/>
            <person name="Kim J.S."/>
            <person name="Ahn B.O."/>
            <person name="Rhee S.Y."/>
            <person name="Sohng J.K."/>
        </authorList>
    </citation>
    <scope>NUCLEOTIDE SEQUENCE</scope>
    <source>
        <tissue evidence="2">Leaf</tissue>
    </source>
</reference>
<protein>
    <submittedName>
        <fullName evidence="2">Uncharacterized protein</fullName>
    </submittedName>
</protein>
<keyword evidence="3" id="KW-1185">Reference proteome</keyword>
<organism evidence="2 3">
    <name type="scientific">Senna tora</name>
    <dbReference type="NCBI Taxonomy" id="362788"/>
    <lineage>
        <taxon>Eukaryota</taxon>
        <taxon>Viridiplantae</taxon>
        <taxon>Streptophyta</taxon>
        <taxon>Embryophyta</taxon>
        <taxon>Tracheophyta</taxon>
        <taxon>Spermatophyta</taxon>
        <taxon>Magnoliopsida</taxon>
        <taxon>eudicotyledons</taxon>
        <taxon>Gunneridae</taxon>
        <taxon>Pentapetalae</taxon>
        <taxon>rosids</taxon>
        <taxon>fabids</taxon>
        <taxon>Fabales</taxon>
        <taxon>Fabaceae</taxon>
        <taxon>Caesalpinioideae</taxon>
        <taxon>Cassia clade</taxon>
        <taxon>Senna</taxon>
    </lineage>
</organism>
<sequence>MATNQGFWRSKTQKLAPKEHESKQKLLRC</sequence>
<dbReference type="AlphaFoldDB" id="A0A834T272"/>
<comment type="caution">
    <text evidence="2">The sequence shown here is derived from an EMBL/GenBank/DDBJ whole genome shotgun (WGS) entry which is preliminary data.</text>
</comment>